<keyword evidence="4 5" id="KW-0472">Membrane</keyword>
<feature type="transmembrane region" description="Helical" evidence="5">
    <location>
        <begin position="291"/>
        <end position="315"/>
    </location>
</feature>
<evidence type="ECO:0000313" key="7">
    <source>
        <dbReference type="EMBL" id="SSD61947.1"/>
    </source>
</evidence>
<dbReference type="Gene3D" id="1.20.1250.20">
    <property type="entry name" value="MFS general substrate transporter like domains"/>
    <property type="match status" value="1"/>
</dbReference>
<dbReference type="GO" id="GO:0016020">
    <property type="term" value="C:membrane"/>
    <property type="evidence" value="ECO:0007669"/>
    <property type="project" value="UniProtKB-SubCell"/>
</dbReference>
<dbReference type="Gene3D" id="1.20.1720.10">
    <property type="entry name" value="Multidrug resistance protein D"/>
    <property type="match status" value="1"/>
</dbReference>
<feature type="transmembrane region" description="Helical" evidence="5">
    <location>
        <begin position="335"/>
        <end position="355"/>
    </location>
</feature>
<feature type="transmembrane region" description="Helical" evidence="5">
    <location>
        <begin position="465"/>
        <end position="483"/>
    </location>
</feature>
<feature type="transmembrane region" description="Helical" evidence="5">
    <location>
        <begin position="375"/>
        <end position="393"/>
    </location>
</feature>
<keyword evidence="3 5" id="KW-1133">Transmembrane helix</keyword>
<feature type="transmembrane region" description="Helical" evidence="5">
    <location>
        <begin position="139"/>
        <end position="160"/>
    </location>
</feature>
<dbReference type="PROSITE" id="PS50850">
    <property type="entry name" value="MFS"/>
    <property type="match status" value="1"/>
</dbReference>
<dbReference type="SUPFAM" id="SSF103473">
    <property type="entry name" value="MFS general substrate transporter"/>
    <property type="match status" value="1"/>
</dbReference>
<keyword evidence="8" id="KW-1185">Reference proteome</keyword>
<comment type="subcellular location">
    <subcellularLocation>
        <location evidence="1">Membrane</location>
        <topology evidence="1">Multi-pass membrane protein</topology>
    </subcellularLocation>
</comment>
<accession>A0A376BBE3</accession>
<feature type="transmembrane region" description="Helical" evidence="5">
    <location>
        <begin position="425"/>
        <end position="444"/>
    </location>
</feature>
<dbReference type="InterPro" id="IPR020846">
    <property type="entry name" value="MFS_dom"/>
</dbReference>
<dbReference type="PANTHER" id="PTHR42718">
    <property type="entry name" value="MAJOR FACILITATOR SUPERFAMILY MULTIDRUG TRANSPORTER MFSC"/>
    <property type="match status" value="1"/>
</dbReference>
<feature type="transmembrane region" description="Helical" evidence="5">
    <location>
        <begin position="233"/>
        <end position="254"/>
    </location>
</feature>
<evidence type="ECO:0000256" key="3">
    <source>
        <dbReference type="ARBA" id="ARBA00022989"/>
    </source>
</evidence>
<feature type="transmembrane region" description="Helical" evidence="5">
    <location>
        <begin position="205"/>
        <end position="227"/>
    </location>
</feature>
<evidence type="ECO:0000256" key="5">
    <source>
        <dbReference type="SAM" id="Phobius"/>
    </source>
</evidence>
<keyword evidence="2 5" id="KW-0812">Transmembrane</keyword>
<evidence type="ECO:0000256" key="4">
    <source>
        <dbReference type="ARBA" id="ARBA00023136"/>
    </source>
</evidence>
<organism evidence="7 8">
    <name type="scientific">Saccharomycodes ludwigii</name>
    <dbReference type="NCBI Taxonomy" id="36035"/>
    <lineage>
        <taxon>Eukaryota</taxon>
        <taxon>Fungi</taxon>
        <taxon>Dikarya</taxon>
        <taxon>Ascomycota</taxon>
        <taxon>Saccharomycotina</taxon>
        <taxon>Saccharomycetes</taxon>
        <taxon>Saccharomycodales</taxon>
        <taxon>Saccharomycodaceae</taxon>
        <taxon>Saccharomycodes</taxon>
    </lineage>
</organism>
<dbReference type="AlphaFoldDB" id="A0A376BBE3"/>
<feature type="transmembrane region" description="Helical" evidence="5">
    <location>
        <begin position="172"/>
        <end position="193"/>
    </location>
</feature>
<dbReference type="Proteomes" id="UP000262825">
    <property type="component" value="Unassembled WGS sequence"/>
</dbReference>
<feature type="domain" description="Major facilitator superfamily (MFS) profile" evidence="6">
    <location>
        <begin position="73"/>
        <end position="527"/>
    </location>
</feature>
<feature type="transmembrane region" description="Helical" evidence="5">
    <location>
        <begin position="503"/>
        <end position="524"/>
    </location>
</feature>
<evidence type="ECO:0000256" key="1">
    <source>
        <dbReference type="ARBA" id="ARBA00004141"/>
    </source>
</evidence>
<evidence type="ECO:0000256" key="2">
    <source>
        <dbReference type="ARBA" id="ARBA00022692"/>
    </source>
</evidence>
<gene>
    <name evidence="7" type="ORF">SCODWIG_03708</name>
</gene>
<dbReference type="VEuPathDB" id="FungiDB:SCODWIG_03708"/>
<evidence type="ECO:0000259" key="6">
    <source>
        <dbReference type="PROSITE" id="PS50850"/>
    </source>
</evidence>
<dbReference type="InterPro" id="IPR011701">
    <property type="entry name" value="MFS"/>
</dbReference>
<proteinExistence type="predicted"/>
<evidence type="ECO:0000313" key="8">
    <source>
        <dbReference type="Proteomes" id="UP000262825"/>
    </source>
</evidence>
<reference evidence="8" key="1">
    <citation type="submission" date="2018-06" db="EMBL/GenBank/DDBJ databases">
        <authorList>
            <person name="Guldener U."/>
        </authorList>
    </citation>
    <scope>NUCLEOTIDE SEQUENCE [LARGE SCALE GENOMIC DNA]</scope>
    <source>
        <strain evidence="8">UTAD17</strain>
    </source>
</reference>
<dbReference type="PANTHER" id="PTHR42718:SF14">
    <property type="entry name" value="AMINOTRIAZOLE RESISTANCE PROTEIN"/>
    <property type="match status" value="1"/>
</dbReference>
<dbReference type="InterPro" id="IPR036259">
    <property type="entry name" value="MFS_trans_sf"/>
</dbReference>
<protein>
    <submittedName>
        <fullName evidence="7">Related to Aminotriazole resistance protein</fullName>
    </submittedName>
</protein>
<name>A0A376BBE3_9ASCO</name>
<dbReference type="Pfam" id="PF07690">
    <property type="entry name" value="MFS_1"/>
    <property type="match status" value="1"/>
</dbReference>
<feature type="transmembrane region" description="Helical" evidence="5">
    <location>
        <begin position="266"/>
        <end position="285"/>
    </location>
</feature>
<dbReference type="GO" id="GO:0022857">
    <property type="term" value="F:transmembrane transporter activity"/>
    <property type="evidence" value="ECO:0007669"/>
    <property type="project" value="InterPro"/>
</dbReference>
<feature type="transmembrane region" description="Helical" evidence="5">
    <location>
        <begin position="400"/>
        <end position="419"/>
    </location>
</feature>
<dbReference type="EMBL" id="UFAJ01001012">
    <property type="protein sequence ID" value="SSD61947.1"/>
    <property type="molecule type" value="Genomic_DNA"/>
</dbReference>
<sequence length="558" mass="62226">MENRDNNNVASIVDSVSSRSTYSTSNSTEEYNDVNITKEDQPAQDSNFEYAASTITNPREHYFQGSAIKEYLFIMTAMLTQVLNQSGTTQTLTLFNVLSKSFNSSTQQSSWLMASFPLVSGSFILISGQLGDIYGLKKVLMFGYVTICIWALIAGLSMYAHNSEFFIVCRAFQGFGIAFILPNVMGIVGNIYLPGTQKKNMVISLIGACAPIGATCGTFWSGLIAHYSSNWAWTFYAYSILSFLCLIAVIFCVPSNIPKNTRNIKMDWIGSFIGVVGLILFNFVWNQAPIVGWNQAYCIALLIIGFVFIILFFIYELKFAQYPLIPKAIFHNHRLLLILTAVFLGWGSFSNWMFYYVNILLNLRHYSTLWTGGTYFVFFIFGFSAALIVGFTIKRINPSILLFFSMCAFTTGSAMLSVVPVHQNFFRMTFGMMIILSFGMDFSFPSSSIVLSDELPRANQGMAGSLVNTMINYGMSLFLGFGTTVEAEVRKKHPDDVLLGYRAALYFSTGLAGLGICVAAVYMIEHLLFARLKTNTDKDNGENNNFGMLEADKNEISN</sequence>
<dbReference type="CDD" id="cd17476">
    <property type="entry name" value="MFS_Amf1_MDR_like"/>
    <property type="match status" value="1"/>
</dbReference>